<feature type="region of interest" description="Disordered" evidence="1">
    <location>
        <begin position="313"/>
        <end position="385"/>
    </location>
</feature>
<dbReference type="AlphaFoldDB" id="A0AAW0MF72"/>
<dbReference type="SUPFAM" id="SSF52266">
    <property type="entry name" value="SGNH hydrolase"/>
    <property type="match status" value="1"/>
</dbReference>
<accession>A0AAW0MF72</accession>
<feature type="compositionally biased region" description="Basic residues" evidence="1">
    <location>
        <begin position="530"/>
        <end position="539"/>
    </location>
</feature>
<name>A0AAW0MF72_9GOBI</name>
<feature type="region of interest" description="Disordered" evidence="1">
    <location>
        <begin position="474"/>
        <end position="648"/>
    </location>
</feature>
<keyword evidence="3" id="KW-1185">Reference proteome</keyword>
<proteinExistence type="predicted"/>
<feature type="compositionally biased region" description="Pro residues" evidence="1">
    <location>
        <begin position="340"/>
        <end position="349"/>
    </location>
</feature>
<reference evidence="3" key="1">
    <citation type="submission" date="2024-04" db="EMBL/GenBank/DDBJ databases">
        <title>Salinicola lusitanus LLJ914,a marine bacterium isolated from the Okinawa Trough.</title>
        <authorList>
            <person name="Li J."/>
        </authorList>
    </citation>
    <scope>NUCLEOTIDE SEQUENCE [LARGE SCALE GENOMIC DNA]</scope>
</reference>
<comment type="caution">
    <text evidence="2">The sequence shown here is derived from an EMBL/GenBank/DDBJ whole genome shotgun (WGS) entry which is preliminary data.</text>
</comment>
<feature type="compositionally biased region" description="Basic residues" evidence="1">
    <location>
        <begin position="482"/>
        <end position="500"/>
    </location>
</feature>
<sequence>MVTIKTLKFEAERRSQTAGVVKVTVVTPVWMSPLCPKEVSVKYLAEAVSRQMLTHPKLEDSGAAMPRAKGHNRSLAARERRADQLAFGCRPYRSESPPPDSKVWGTGWRHSVTRQNWPVSDITNKPNKLVIPPPCPDKKFVFVIGHSHLRAIVDGFVRMPEGCLSFGFSSTPGGSAYDLRRELDQIALPEVKPDLVLLLAPCNNLHASLTVTAAAKAFGRLLSHLLGRFQRVVVFDFPNRLADDLEVQTHLRQEFHRVAAKWETRYFPVADHFPMHRLELWSRDGVHLSDDHGMGIFAQLMWQACYTELETPVPAPKVSHPPPRRPTRRVKPRVVVTGPLPKPRPPPSEWTPAEQGRKLLPQENDSVAPPRKSNNIGPMGARRRKNRPSWIKRVTDKSALPHTLSQHVHIFVKMLENWELSSTDPCNQRRSPKTSPVGPKAKLVRREVETVFSIPLSPTVFSPAMLVEMEKISPSYLGSSPKGKKTPQTRRRKAVAHKRQPRDAAEATAVVVRPAVSPASTTPGPEEHRPVKRRRRHSPSRSSPGLEVRPCSPASPPPAQEEDQAVVEVRSLSPQRPSYADVVKGLSPVPSTSGMAVKRHSPASSSTSGMEEEVSRETIKPAAPKRRRFQRQPGAARALEVRPGSPASSLLEMEVDQVPAGVVEVIPGTSPTSVAVRDSFLEDLLDQLAFKQRQPTFSDPATVSTQQSTVCDEPAISAQHPSSCRR</sequence>
<feature type="compositionally biased region" description="Basic residues" evidence="1">
    <location>
        <begin position="322"/>
        <end position="332"/>
    </location>
</feature>
<gene>
    <name evidence="2" type="ORF">WMY93_034175</name>
</gene>
<protein>
    <submittedName>
        <fullName evidence="2">Uncharacterized protein</fullName>
    </submittedName>
</protein>
<dbReference type="Proteomes" id="UP001460270">
    <property type="component" value="Unassembled WGS sequence"/>
</dbReference>
<feature type="compositionally biased region" description="Polar residues" evidence="1">
    <location>
        <begin position="695"/>
        <end position="710"/>
    </location>
</feature>
<feature type="compositionally biased region" description="Low complexity" evidence="1">
    <location>
        <begin position="507"/>
        <end position="521"/>
    </location>
</feature>
<feature type="region of interest" description="Disordered" evidence="1">
    <location>
        <begin position="695"/>
        <end position="726"/>
    </location>
</feature>
<dbReference type="Gene3D" id="3.40.50.1110">
    <property type="entry name" value="SGNH hydrolase"/>
    <property type="match status" value="1"/>
</dbReference>
<evidence type="ECO:0000313" key="3">
    <source>
        <dbReference type="Proteomes" id="UP001460270"/>
    </source>
</evidence>
<organism evidence="2 3">
    <name type="scientific">Mugilogobius chulae</name>
    <name type="common">yellowstripe goby</name>
    <dbReference type="NCBI Taxonomy" id="88201"/>
    <lineage>
        <taxon>Eukaryota</taxon>
        <taxon>Metazoa</taxon>
        <taxon>Chordata</taxon>
        <taxon>Craniata</taxon>
        <taxon>Vertebrata</taxon>
        <taxon>Euteleostomi</taxon>
        <taxon>Actinopterygii</taxon>
        <taxon>Neopterygii</taxon>
        <taxon>Teleostei</taxon>
        <taxon>Neoteleostei</taxon>
        <taxon>Acanthomorphata</taxon>
        <taxon>Gobiaria</taxon>
        <taxon>Gobiiformes</taxon>
        <taxon>Gobioidei</taxon>
        <taxon>Gobiidae</taxon>
        <taxon>Gobionellinae</taxon>
        <taxon>Mugilogobius</taxon>
    </lineage>
</organism>
<evidence type="ECO:0000256" key="1">
    <source>
        <dbReference type="SAM" id="MobiDB-lite"/>
    </source>
</evidence>
<dbReference type="InterPro" id="IPR036514">
    <property type="entry name" value="SGNH_hydro_sf"/>
</dbReference>
<dbReference type="CDD" id="cd00229">
    <property type="entry name" value="SGNH_hydrolase"/>
    <property type="match status" value="1"/>
</dbReference>
<evidence type="ECO:0000313" key="2">
    <source>
        <dbReference type="EMBL" id="KAK7878992.1"/>
    </source>
</evidence>
<dbReference type="EMBL" id="JBBPFD010000400">
    <property type="protein sequence ID" value="KAK7878992.1"/>
    <property type="molecule type" value="Genomic_DNA"/>
</dbReference>